<dbReference type="AlphaFoldDB" id="A0A316Z9K8"/>
<name>A0A316Z9K8_9BASI</name>
<organism evidence="2 3">
    <name type="scientific">Tilletiopsis washingtonensis</name>
    <dbReference type="NCBI Taxonomy" id="58919"/>
    <lineage>
        <taxon>Eukaryota</taxon>
        <taxon>Fungi</taxon>
        <taxon>Dikarya</taxon>
        <taxon>Basidiomycota</taxon>
        <taxon>Ustilaginomycotina</taxon>
        <taxon>Exobasidiomycetes</taxon>
        <taxon>Entylomatales</taxon>
        <taxon>Entylomatales incertae sedis</taxon>
        <taxon>Tilletiopsis</taxon>
    </lineage>
</organism>
<sequence>MSQQLLRARALRSVASTSAPRPALAVPRAAAQCLSFSTAAAPQPIPRCSLAHTRFARTGVPAPLLRATFSTSQLRRYANQEGVSPSVVSAFTTPFSQFLQILSRISRILLFAALGIASVGGAAYEATHQYVEHRAMPRCAVPATGDDASGWTAEMRDESWGPTAGTDPRLGFSGRHALRAAWIALNWGGGIAPELFFGGSRAPGQLGTAAGDALSLEGMPSSDGLLMCEGTLQAALDAAEKRGIRLPDIAAQRALAAPGSQLPSAAIDETALALETRLASVRERIGTPTALAGALAGYTRIYDALASQSSASQEQKARLVRLAGRLGSVSAALGQRAEAERWLLSSLHLAGAPALLADTEDAQAASNVQGALKIDAPRASSVPSASTSAAAPTEASPALTRALVASLISLSALYATAPPGSTGDDSGRVTLSTALRVQISALRLLRADAARSALVTTPNSNAAAASANASADGARLHALWLAQHDAVLGLHVAETLWALGAASPSSGIASALRSLWGGKEKVDVKQSLAWLEEAERNAESVASGLGSTAPVEKKKGKKPQQTKTVLAEKWRGETQLQVPAARLLRDAKRVVATVEELKLALAR</sequence>
<dbReference type="Proteomes" id="UP000245946">
    <property type="component" value="Unassembled WGS sequence"/>
</dbReference>
<dbReference type="RefSeq" id="XP_025598756.1">
    <property type="nucleotide sequence ID" value="XM_025745204.1"/>
</dbReference>
<keyword evidence="3" id="KW-1185">Reference proteome</keyword>
<reference evidence="2 3" key="1">
    <citation type="journal article" date="2018" name="Mol. Biol. Evol.">
        <title>Broad Genomic Sampling Reveals a Smut Pathogenic Ancestry of the Fungal Clade Ustilaginomycotina.</title>
        <authorList>
            <person name="Kijpornyongpan T."/>
            <person name="Mondo S.J."/>
            <person name="Barry K."/>
            <person name="Sandor L."/>
            <person name="Lee J."/>
            <person name="Lipzen A."/>
            <person name="Pangilinan J."/>
            <person name="LaButti K."/>
            <person name="Hainaut M."/>
            <person name="Henrissat B."/>
            <person name="Grigoriev I.V."/>
            <person name="Spatafora J.W."/>
            <person name="Aime M.C."/>
        </authorList>
    </citation>
    <scope>NUCLEOTIDE SEQUENCE [LARGE SCALE GENOMIC DNA]</scope>
    <source>
        <strain evidence="2 3">MCA 4186</strain>
    </source>
</reference>
<protein>
    <submittedName>
        <fullName evidence="2">Uncharacterized protein</fullName>
    </submittedName>
</protein>
<feature type="region of interest" description="Disordered" evidence="1">
    <location>
        <begin position="541"/>
        <end position="565"/>
    </location>
</feature>
<evidence type="ECO:0000313" key="3">
    <source>
        <dbReference type="Proteomes" id="UP000245946"/>
    </source>
</evidence>
<dbReference type="EMBL" id="KZ819291">
    <property type="protein sequence ID" value="PWN98477.1"/>
    <property type="molecule type" value="Genomic_DNA"/>
</dbReference>
<accession>A0A316Z9K8</accession>
<proteinExistence type="predicted"/>
<evidence type="ECO:0000313" key="2">
    <source>
        <dbReference type="EMBL" id="PWN98477.1"/>
    </source>
</evidence>
<dbReference type="OrthoDB" id="2524554at2759"/>
<dbReference type="GeneID" id="37272748"/>
<evidence type="ECO:0000256" key="1">
    <source>
        <dbReference type="SAM" id="MobiDB-lite"/>
    </source>
</evidence>
<gene>
    <name evidence="2" type="ORF">FA09DRAFT_360211</name>
</gene>